<evidence type="ECO:0000256" key="7">
    <source>
        <dbReference type="ARBA" id="ARBA00023136"/>
    </source>
</evidence>
<keyword evidence="9" id="KW-0812">Transmembrane</keyword>
<sequence>MLWYLLYPIRGTTDPPRLPTENPIRRAFYRHGLLTARHWLLAMLISVGIAVILTYPTVFLSDFPVAGSDSLPHHVWASHRPYGGSLPKTPDMEMRQVWIYGDYMKALDKTVLKTALTLQSDILRETPGPNGEASLRPFGVDWGWVSPLMYWNNSMELLENDEDVVQTINSQNRQPSFFNFSLRPLSVFAGKDFSGAKLTAADALVISFHNRINDPMAEAWHSSLVQFANQASELSSYYHVGGDIDKSRLFEYRFQPLSFRQNFALAIAYGIIAVYVTISLRRLKAFHSRTGLVVTALTQITTSVVASFTICGLLGINLAQIPREAYPFVVLVIGLENIFRFINAVLAYPPEMMNTQRIANGLGDIGMASVASAVQNLVILWIMSMLVSPGVAAFCVFAAVALLFDYFFLFTFFLAVLSVDIRRLELQDSLRLNRSGRSRSRKRKPKPNAERHSWVDALIQGRVPFSTRMAGSVVTISFVLVLNWHFTDHNNPTSSFRAFPGLFEKQGLPTTAFDTSPPNPSDQSRQPGHWLRTQDYESAVHFMDVISPGAVGFIARIYDPLIVTLAGSDRSGIPRDRTWLAALRMIALKHFYPVAMAAVFVVAFVTVLMNFLLWDERAEGAESDGGNSDGQPLTVEMIQTPHQLDVIKLTGCRQGHIVSIGIDRSVSVALYDYKVNSYQTLLLDEQYSSLIEWPVHQCVIDGPSEWMALICDDGQVLIGPIASRRISHQFQLKSKEKILAYRFISSHPSAKDKERGAILVSMHADGSVSECNTRESTCENTRLFEDDIYAARISIADNSVPELIVLDSKARVVSYRRFPEGWRQYMTRVTDVSIKTANNTSLVTASGVEASFLCAQDQLTMLNADNADHLLLPNLPNPFAKPTSLEILHSGRGKCGTCMSSTVDALSFAYNAVGTKECIIQTLAPPEEDGRPLHTSTLSKLCDCVSLKRADRSIHELKSPGSWGATSEVVLGIRQRADTAPAQPTASTQQYVLRRRRRSTTASQSSNDDSEQWEAYMFTSSGEKHTVPIESNSSSENHLYATQAGPAHKVGARAVAIALGNTIYVLRDKSEGPDSMARRISESGTHSFSSRRRLTGRKGQ</sequence>
<feature type="compositionally biased region" description="Basic and acidic residues" evidence="8">
    <location>
        <begin position="1072"/>
        <end position="1081"/>
    </location>
</feature>
<evidence type="ECO:0000259" key="10">
    <source>
        <dbReference type="PROSITE" id="PS50156"/>
    </source>
</evidence>
<dbReference type="RefSeq" id="XP_069203172.1">
    <property type="nucleotide sequence ID" value="XM_069345344.1"/>
</dbReference>
<feature type="region of interest" description="Disordered" evidence="8">
    <location>
        <begin position="975"/>
        <end position="1012"/>
    </location>
</feature>
<keyword evidence="12" id="KW-1185">Reference proteome</keyword>
<protein>
    <recommendedName>
        <fullName evidence="10">SSD domain-containing protein</fullName>
    </recommendedName>
</protein>
<feature type="transmembrane region" description="Helical" evidence="9">
    <location>
        <begin position="263"/>
        <end position="280"/>
    </location>
</feature>
<dbReference type="PROSITE" id="PS50156">
    <property type="entry name" value="SSD"/>
    <property type="match status" value="1"/>
</dbReference>
<accession>A0ABR3PL70</accession>
<reference evidence="11 12" key="1">
    <citation type="submission" date="2024-07" db="EMBL/GenBank/DDBJ databases">
        <title>Draft sequence of the Neodothiora populina.</title>
        <authorList>
            <person name="Drown D.D."/>
            <person name="Schuette U.S."/>
            <person name="Buechlein A.B."/>
            <person name="Rusch D.R."/>
            <person name="Winton L.W."/>
            <person name="Adams G.A."/>
        </authorList>
    </citation>
    <scope>NUCLEOTIDE SEQUENCE [LARGE SCALE GENOMIC DNA]</scope>
    <source>
        <strain evidence="11 12">CPC 39397</strain>
    </source>
</reference>
<dbReference type="PANTHER" id="PTHR46378:SF1">
    <property type="entry name" value="STEROL REGULATORY ELEMENT-BINDING PROTEIN CLEAVAGE-ACTIVATING PROTEIN"/>
    <property type="match status" value="1"/>
</dbReference>
<feature type="region of interest" description="Disordered" evidence="8">
    <location>
        <begin position="1072"/>
        <end position="1100"/>
    </location>
</feature>
<dbReference type="InterPro" id="IPR030225">
    <property type="entry name" value="SCAP"/>
</dbReference>
<evidence type="ECO:0000313" key="12">
    <source>
        <dbReference type="Proteomes" id="UP001562354"/>
    </source>
</evidence>
<keyword evidence="5" id="KW-0256">Endoplasmic reticulum</keyword>
<keyword evidence="9" id="KW-1133">Transmembrane helix</keyword>
<organism evidence="11 12">
    <name type="scientific">Neodothiora populina</name>
    <dbReference type="NCBI Taxonomy" id="2781224"/>
    <lineage>
        <taxon>Eukaryota</taxon>
        <taxon>Fungi</taxon>
        <taxon>Dikarya</taxon>
        <taxon>Ascomycota</taxon>
        <taxon>Pezizomycotina</taxon>
        <taxon>Dothideomycetes</taxon>
        <taxon>Dothideomycetidae</taxon>
        <taxon>Dothideales</taxon>
        <taxon>Dothioraceae</taxon>
        <taxon>Neodothiora</taxon>
    </lineage>
</organism>
<evidence type="ECO:0000256" key="8">
    <source>
        <dbReference type="SAM" id="MobiDB-lite"/>
    </source>
</evidence>
<evidence type="ECO:0000256" key="4">
    <source>
        <dbReference type="ARBA" id="ARBA00022737"/>
    </source>
</evidence>
<dbReference type="Proteomes" id="UP001562354">
    <property type="component" value="Unassembled WGS sequence"/>
</dbReference>
<comment type="caution">
    <text evidence="11">The sequence shown here is derived from an EMBL/GenBank/DDBJ whole genome shotgun (WGS) entry which is preliminary data.</text>
</comment>
<feature type="transmembrane region" description="Helical" evidence="9">
    <location>
        <begin position="292"/>
        <end position="316"/>
    </location>
</feature>
<feature type="transmembrane region" description="Helical" evidence="9">
    <location>
        <begin position="328"/>
        <end position="349"/>
    </location>
</feature>
<keyword evidence="3" id="KW-0853">WD repeat</keyword>
<feature type="compositionally biased region" description="Basic residues" evidence="8">
    <location>
        <begin position="1089"/>
        <end position="1100"/>
    </location>
</feature>
<name>A0ABR3PL70_9PEZI</name>
<feature type="domain" description="SSD" evidence="10">
    <location>
        <begin position="261"/>
        <end position="419"/>
    </location>
</feature>
<gene>
    <name evidence="11" type="ORF">AAFC00_005544</name>
</gene>
<evidence type="ECO:0000256" key="1">
    <source>
        <dbReference type="ARBA" id="ARBA00004240"/>
    </source>
</evidence>
<keyword evidence="4" id="KW-0677">Repeat</keyword>
<evidence type="ECO:0000256" key="5">
    <source>
        <dbReference type="ARBA" id="ARBA00022824"/>
    </source>
</evidence>
<feature type="transmembrane region" description="Helical" evidence="9">
    <location>
        <begin position="39"/>
        <end position="60"/>
    </location>
</feature>
<proteinExistence type="predicted"/>
<evidence type="ECO:0000256" key="3">
    <source>
        <dbReference type="ARBA" id="ARBA00022574"/>
    </source>
</evidence>
<dbReference type="Pfam" id="PF12349">
    <property type="entry name" value="Sterol-sensing"/>
    <property type="match status" value="1"/>
</dbReference>
<evidence type="ECO:0000313" key="11">
    <source>
        <dbReference type="EMBL" id="KAL1306900.1"/>
    </source>
</evidence>
<keyword evidence="7 9" id="KW-0472">Membrane</keyword>
<evidence type="ECO:0000256" key="9">
    <source>
        <dbReference type="SAM" id="Phobius"/>
    </source>
</evidence>
<dbReference type="PANTHER" id="PTHR46378">
    <property type="entry name" value="STEROL REGULATORY ELEMENT-BINDING PROTEIN CLEAVAGE-ACTIVATING PROTEIN"/>
    <property type="match status" value="1"/>
</dbReference>
<feature type="transmembrane region" description="Helical" evidence="9">
    <location>
        <begin position="390"/>
        <end position="417"/>
    </location>
</feature>
<dbReference type="InterPro" id="IPR000731">
    <property type="entry name" value="SSD"/>
</dbReference>
<keyword evidence="6" id="KW-0333">Golgi apparatus</keyword>
<feature type="transmembrane region" description="Helical" evidence="9">
    <location>
        <begin position="361"/>
        <end position="384"/>
    </location>
</feature>
<comment type="subcellular location">
    <subcellularLocation>
        <location evidence="1">Endoplasmic reticulum</location>
    </subcellularLocation>
    <subcellularLocation>
        <location evidence="2">Golgi apparatus membrane</location>
    </subcellularLocation>
</comment>
<dbReference type="SUPFAM" id="SSF82866">
    <property type="entry name" value="Multidrug efflux transporter AcrB transmembrane domain"/>
    <property type="match status" value="1"/>
</dbReference>
<evidence type="ECO:0000256" key="6">
    <source>
        <dbReference type="ARBA" id="ARBA00023034"/>
    </source>
</evidence>
<evidence type="ECO:0000256" key="2">
    <source>
        <dbReference type="ARBA" id="ARBA00004394"/>
    </source>
</evidence>
<feature type="transmembrane region" description="Helical" evidence="9">
    <location>
        <begin position="591"/>
        <end position="614"/>
    </location>
</feature>
<dbReference type="InterPro" id="IPR053958">
    <property type="entry name" value="HMGCR/SNAP/NPC1-like_SSD"/>
</dbReference>
<dbReference type="EMBL" id="JBFMKM010000004">
    <property type="protein sequence ID" value="KAL1306900.1"/>
    <property type="molecule type" value="Genomic_DNA"/>
</dbReference>
<dbReference type="GeneID" id="95979243"/>